<keyword evidence="3" id="KW-1185">Reference proteome</keyword>
<comment type="similarity">
    <text evidence="1">Belongs to the HyuE racemase family.</text>
</comment>
<evidence type="ECO:0000313" key="3">
    <source>
        <dbReference type="Proteomes" id="UP000526408"/>
    </source>
</evidence>
<evidence type="ECO:0000313" key="2">
    <source>
        <dbReference type="EMBL" id="NKX43612.1"/>
    </source>
</evidence>
<dbReference type="InterPro" id="IPR053714">
    <property type="entry name" value="Iso_Racemase_Enz_sf"/>
</dbReference>
<dbReference type="RefSeq" id="WP_168621967.1">
    <property type="nucleotide sequence ID" value="NZ_JAAZQQ010000001.1"/>
</dbReference>
<dbReference type="GO" id="GO:0047661">
    <property type="term" value="F:amino-acid racemase activity"/>
    <property type="evidence" value="ECO:0007669"/>
    <property type="project" value="InterPro"/>
</dbReference>
<organism evidence="2 3">
    <name type="scientific">Roseicyclus persicicus</name>
    <dbReference type="NCBI Taxonomy" id="2650661"/>
    <lineage>
        <taxon>Bacteria</taxon>
        <taxon>Pseudomonadati</taxon>
        <taxon>Pseudomonadota</taxon>
        <taxon>Alphaproteobacteria</taxon>
        <taxon>Rhodobacterales</taxon>
        <taxon>Roseobacteraceae</taxon>
        <taxon>Roseicyclus</taxon>
    </lineage>
</organism>
<proteinExistence type="inferred from homology"/>
<name>A0A7X6GYR1_9RHOB</name>
<dbReference type="Proteomes" id="UP000526408">
    <property type="component" value="Unassembled WGS sequence"/>
</dbReference>
<protein>
    <submittedName>
        <fullName evidence="2">Hydrogenase expression protein HupH</fullName>
    </submittedName>
</protein>
<dbReference type="EMBL" id="JAAZQQ010000001">
    <property type="protein sequence ID" value="NKX43612.1"/>
    <property type="molecule type" value="Genomic_DNA"/>
</dbReference>
<dbReference type="PANTHER" id="PTHR28047:SF5">
    <property type="entry name" value="PROTEIN DCG1"/>
    <property type="match status" value="1"/>
</dbReference>
<sequence length="217" mass="21301">MRIALVNPNTSADITRRMVAIAAREAGGRAEVIGHTAAFGAPLITEPAAFVVAAEAVAALAPSLGQADAVIVAAFSDPGLDALRAALPCPVTGIAEAGMAEAARGGRRFAVVTTTPALAVAIAATAARHGHRHFAGTWTTPGDPVALTADAAALEDALAAAIEAAVAEGGAEAVVIGGGPLAEAARALAARTPVPLVEPVPAAVRLSVARLQQGAQA</sequence>
<dbReference type="AlphaFoldDB" id="A0A7X6GYR1"/>
<reference evidence="2 3" key="1">
    <citation type="submission" date="2020-04" db="EMBL/GenBank/DDBJ databases">
        <authorList>
            <person name="Yoon J."/>
        </authorList>
    </citation>
    <scope>NUCLEOTIDE SEQUENCE [LARGE SCALE GENOMIC DNA]</scope>
    <source>
        <strain evidence="2 3">KMU-115</strain>
    </source>
</reference>
<dbReference type="PANTHER" id="PTHR28047">
    <property type="entry name" value="PROTEIN DCG1"/>
    <property type="match status" value="1"/>
</dbReference>
<dbReference type="InterPro" id="IPR015942">
    <property type="entry name" value="Asp/Glu/hydantoin_racemase"/>
</dbReference>
<dbReference type="InterPro" id="IPR052186">
    <property type="entry name" value="Hydantoin_racemase-like"/>
</dbReference>
<accession>A0A7X6GYR1</accession>
<gene>
    <name evidence="2" type="ORF">HCU73_03340</name>
</gene>
<comment type="caution">
    <text evidence="2">The sequence shown here is derived from an EMBL/GenBank/DDBJ whole genome shotgun (WGS) entry which is preliminary data.</text>
</comment>
<dbReference type="Pfam" id="PF01177">
    <property type="entry name" value="Asp_Glu_race"/>
    <property type="match status" value="1"/>
</dbReference>
<evidence type="ECO:0000256" key="1">
    <source>
        <dbReference type="ARBA" id="ARBA00038414"/>
    </source>
</evidence>
<dbReference type="Gene3D" id="3.40.50.12500">
    <property type="match status" value="1"/>
</dbReference>